<reference evidence="4 5" key="1">
    <citation type="submission" date="2024-05" db="EMBL/GenBank/DDBJ databases">
        <title>A draft genome resource for the thread blight pathogen Marasmius tenuissimus strain MS-2.</title>
        <authorList>
            <person name="Yulfo-Soto G.E."/>
            <person name="Baruah I.K."/>
            <person name="Amoako-Attah I."/>
            <person name="Bukari Y."/>
            <person name="Meinhardt L.W."/>
            <person name="Bailey B.A."/>
            <person name="Cohen S.P."/>
        </authorList>
    </citation>
    <scope>NUCLEOTIDE SEQUENCE [LARGE SCALE GENOMIC DNA]</scope>
    <source>
        <strain evidence="4 5">MS-2</strain>
    </source>
</reference>
<dbReference type="PANTHER" id="PTHR43103">
    <property type="entry name" value="NUCLEOSIDE-DIPHOSPHATE-SUGAR EPIMERASE"/>
    <property type="match status" value="1"/>
</dbReference>
<keyword evidence="1" id="KW-0521">NADP</keyword>
<keyword evidence="5" id="KW-1185">Reference proteome</keyword>
<protein>
    <recommendedName>
        <fullName evidence="3">NAD-dependent epimerase/dehydratase domain-containing protein</fullName>
    </recommendedName>
</protein>
<dbReference type="InterPro" id="IPR036291">
    <property type="entry name" value="NAD(P)-bd_dom_sf"/>
</dbReference>
<dbReference type="SUPFAM" id="SSF51735">
    <property type="entry name" value="NAD(P)-binding Rossmann-fold domains"/>
    <property type="match status" value="1"/>
</dbReference>
<comment type="caution">
    <text evidence="4">The sequence shown here is derived from an EMBL/GenBank/DDBJ whole genome shotgun (WGS) entry which is preliminary data.</text>
</comment>
<keyword evidence="2" id="KW-0119">Carbohydrate metabolism</keyword>
<sequence length="339" mass="36236">MSIDKNVVLITGAAGWLGGLLAHALVADPKTPNVHLVLADIVEPKAPAGAKAVTFKADLTDPVEIDKLFNTEFGVPDTIYCLHGIMSRGSEDNFDLGLKVNVDSIRAMLQAARKYGANLPSPIKFIFTSSLAVYGGPLPKVVTPDTIATPEGAYGTGKLSSELLVNEFSRRGFIDGRIIRLPTIVVRPGVPSAATSAFISGIIREPLKGVEALCPIGDSIDSPELNLEAWVASPEVTIKNFVVAKHVPAAKFLKHTRVVCLPGFTTTVREELEALEKVAGKEALKLVKFKDDPTNRRIVSSWPAKFDNSYPLGLGFVVDEGGMVPIVEQFKKDIGAGIA</sequence>
<dbReference type="Pfam" id="PF01370">
    <property type="entry name" value="Epimerase"/>
    <property type="match status" value="1"/>
</dbReference>
<organism evidence="4 5">
    <name type="scientific">Marasmius tenuissimus</name>
    <dbReference type="NCBI Taxonomy" id="585030"/>
    <lineage>
        <taxon>Eukaryota</taxon>
        <taxon>Fungi</taxon>
        <taxon>Dikarya</taxon>
        <taxon>Basidiomycota</taxon>
        <taxon>Agaricomycotina</taxon>
        <taxon>Agaricomycetes</taxon>
        <taxon>Agaricomycetidae</taxon>
        <taxon>Agaricales</taxon>
        <taxon>Marasmiineae</taxon>
        <taxon>Marasmiaceae</taxon>
        <taxon>Marasmius</taxon>
    </lineage>
</organism>
<evidence type="ECO:0000256" key="1">
    <source>
        <dbReference type="ARBA" id="ARBA00022857"/>
    </source>
</evidence>
<feature type="domain" description="NAD-dependent epimerase/dehydratase" evidence="3">
    <location>
        <begin position="8"/>
        <end position="207"/>
    </location>
</feature>
<dbReference type="Gene3D" id="3.40.50.720">
    <property type="entry name" value="NAD(P)-binding Rossmann-like Domain"/>
    <property type="match status" value="1"/>
</dbReference>
<name>A0ABR2ZLJ4_9AGAR</name>
<evidence type="ECO:0000256" key="2">
    <source>
        <dbReference type="ARBA" id="ARBA00023277"/>
    </source>
</evidence>
<evidence type="ECO:0000259" key="3">
    <source>
        <dbReference type="Pfam" id="PF01370"/>
    </source>
</evidence>
<dbReference type="PANTHER" id="PTHR43103:SF3">
    <property type="entry name" value="ADP-L-GLYCERO-D-MANNO-HEPTOSE-6-EPIMERASE"/>
    <property type="match status" value="1"/>
</dbReference>
<evidence type="ECO:0000313" key="4">
    <source>
        <dbReference type="EMBL" id="KAL0062537.1"/>
    </source>
</evidence>
<dbReference type="CDD" id="cd05238">
    <property type="entry name" value="Gne_like_SDR_e"/>
    <property type="match status" value="1"/>
</dbReference>
<dbReference type="Proteomes" id="UP001437256">
    <property type="component" value="Unassembled WGS sequence"/>
</dbReference>
<evidence type="ECO:0000313" key="5">
    <source>
        <dbReference type="Proteomes" id="UP001437256"/>
    </source>
</evidence>
<proteinExistence type="predicted"/>
<accession>A0ABR2ZLJ4</accession>
<dbReference type="EMBL" id="JBBXMP010000102">
    <property type="protein sequence ID" value="KAL0062537.1"/>
    <property type="molecule type" value="Genomic_DNA"/>
</dbReference>
<dbReference type="InterPro" id="IPR001509">
    <property type="entry name" value="Epimerase_deHydtase"/>
</dbReference>
<dbReference type="Gene3D" id="3.90.25.10">
    <property type="entry name" value="UDP-galactose 4-epimerase, domain 1"/>
    <property type="match status" value="1"/>
</dbReference>
<gene>
    <name evidence="4" type="ORF">AAF712_010576</name>
</gene>